<dbReference type="EMBL" id="JABSTU010004901">
    <property type="protein sequence ID" value="KAH7952608.1"/>
    <property type="molecule type" value="Genomic_DNA"/>
</dbReference>
<keyword evidence="4 6" id="KW-0472">Membrane</keyword>
<feature type="compositionally biased region" description="Polar residues" evidence="5">
    <location>
        <begin position="404"/>
        <end position="417"/>
    </location>
</feature>
<dbReference type="Proteomes" id="UP000821866">
    <property type="component" value="Unassembled WGS sequence"/>
</dbReference>
<proteinExistence type="predicted"/>
<dbReference type="VEuPathDB" id="VectorBase:LOC119161007"/>
<feature type="region of interest" description="Disordered" evidence="5">
    <location>
        <begin position="440"/>
        <end position="463"/>
    </location>
</feature>
<feature type="region of interest" description="Disordered" evidence="5">
    <location>
        <begin position="185"/>
        <end position="351"/>
    </location>
</feature>
<feature type="compositionally biased region" description="Basic and acidic residues" evidence="5">
    <location>
        <begin position="277"/>
        <end position="288"/>
    </location>
</feature>
<protein>
    <recommendedName>
        <fullName evidence="7">EamA domain-containing protein</fullName>
    </recommendedName>
</protein>
<feature type="compositionally biased region" description="Polar residues" evidence="5">
    <location>
        <begin position="185"/>
        <end position="196"/>
    </location>
</feature>
<evidence type="ECO:0000313" key="8">
    <source>
        <dbReference type="EMBL" id="KAH7952608.1"/>
    </source>
</evidence>
<reference evidence="8" key="2">
    <citation type="submission" date="2021-09" db="EMBL/GenBank/DDBJ databases">
        <authorList>
            <person name="Jia N."/>
            <person name="Wang J."/>
            <person name="Shi W."/>
            <person name="Du L."/>
            <person name="Sun Y."/>
            <person name="Zhan W."/>
            <person name="Jiang J."/>
            <person name="Wang Q."/>
            <person name="Zhang B."/>
            <person name="Ji P."/>
            <person name="Sakyi L.B."/>
            <person name="Cui X."/>
            <person name="Yuan T."/>
            <person name="Jiang B."/>
            <person name="Yang W."/>
            <person name="Lam T.T.-Y."/>
            <person name="Chang Q."/>
            <person name="Ding S."/>
            <person name="Wang X."/>
            <person name="Zhu J."/>
            <person name="Ruan X."/>
            <person name="Zhao L."/>
            <person name="Wei J."/>
            <person name="Que T."/>
            <person name="Du C."/>
            <person name="Cheng J."/>
            <person name="Dai P."/>
            <person name="Han X."/>
            <person name="Huang E."/>
            <person name="Gao Y."/>
            <person name="Liu J."/>
            <person name="Shao H."/>
            <person name="Ye R."/>
            <person name="Li L."/>
            <person name="Wei W."/>
            <person name="Wang X."/>
            <person name="Wang C."/>
            <person name="Huo Q."/>
            <person name="Li W."/>
            <person name="Guo W."/>
            <person name="Chen H."/>
            <person name="Chen S."/>
            <person name="Zhou L."/>
            <person name="Zhou L."/>
            <person name="Ni X."/>
            <person name="Tian J."/>
            <person name="Zhou Y."/>
            <person name="Sheng Y."/>
            <person name="Liu T."/>
            <person name="Pan Y."/>
            <person name="Xia L."/>
            <person name="Li J."/>
            <person name="Zhao F."/>
            <person name="Cao W."/>
        </authorList>
    </citation>
    <scope>NUCLEOTIDE SEQUENCE</scope>
    <source>
        <strain evidence="8">Rmic-2018</strain>
        <tissue evidence="8">Larvae</tissue>
    </source>
</reference>
<feature type="transmembrane region" description="Helical" evidence="6">
    <location>
        <begin position="654"/>
        <end position="673"/>
    </location>
</feature>
<feature type="region of interest" description="Disordered" evidence="5">
    <location>
        <begin position="1"/>
        <end position="79"/>
    </location>
</feature>
<keyword evidence="9" id="KW-1185">Reference proteome</keyword>
<dbReference type="InterPro" id="IPR000620">
    <property type="entry name" value="EamA_dom"/>
</dbReference>
<accession>A0A9J6CY21</accession>
<feature type="compositionally biased region" description="Basic and acidic residues" evidence="5">
    <location>
        <begin position="246"/>
        <end position="257"/>
    </location>
</feature>
<feature type="transmembrane region" description="Helical" evidence="6">
    <location>
        <begin position="771"/>
        <end position="793"/>
    </location>
</feature>
<feature type="compositionally biased region" description="Polar residues" evidence="5">
    <location>
        <begin position="294"/>
        <end position="312"/>
    </location>
</feature>
<feature type="transmembrane region" description="Helical" evidence="6">
    <location>
        <begin position="619"/>
        <end position="642"/>
    </location>
</feature>
<evidence type="ECO:0000256" key="5">
    <source>
        <dbReference type="SAM" id="MobiDB-lite"/>
    </source>
</evidence>
<evidence type="ECO:0000313" key="9">
    <source>
        <dbReference type="Proteomes" id="UP000821866"/>
    </source>
</evidence>
<dbReference type="Pfam" id="PF00892">
    <property type="entry name" value="EamA"/>
    <property type="match status" value="1"/>
</dbReference>
<evidence type="ECO:0000256" key="2">
    <source>
        <dbReference type="ARBA" id="ARBA00022692"/>
    </source>
</evidence>
<dbReference type="AlphaFoldDB" id="A0A9J6CY21"/>
<feature type="compositionally biased region" description="Low complexity" evidence="5">
    <location>
        <begin position="19"/>
        <end position="29"/>
    </location>
</feature>
<feature type="compositionally biased region" description="Polar residues" evidence="5">
    <location>
        <begin position="321"/>
        <end position="341"/>
    </location>
</feature>
<sequence>MDSSSGRNYSAKDEKTTNSARQRQSTRRSSAGEKATSGATTPQPDSPASPSGQQPSNDLTASTSQHPPETPASGRLTPDWFHDKRWATLLTLESTFLSPSTLRPHSLPPTAQQSQTTVQAASRVIRVGESTGAAFQESHALLPSTPLVGKHVLLGTATVDEASSWSAERHAEPTSVEAGEQLTIHHSGSQQANTEAATMAAQPSARSCTEDTPSRSQDGTGAGTTWPASRAARPSTPTEFLGVTSRDPDGEATELARDSLSGSQPSATARPPQTASMRHETTDAEIRKVIGPITLSSRSASLTDTTPKSPDGTNVEVGRTATLNTPSSVSSSILETMQRSQEGADDVGATSAPKGVLKTALPSLVSIVKTPSGAPSVLFSLSQTTPPSSGGKARVARKRRISEGDSNASQRGSEALTISRSTPSLVRYLEDGAASVSYRVDSSQGLPTPLDGRKRRRLQSSETGIPPIGTLPSLYGHVLDATGADSVISMAIDTGGVSRSTEDTARGLLFTLLHCLSQALLNILIKQVVHIPKTKIAYYVALGYMMGSMPEAFALKNPFGPRHSQVDLVLRGLSSLMSLMLKAEALRYLAVSDVSVAYSTVPVFVMLLSWYFMNEKMGLPMWASIWLCLCGVVVVMRPAIFFKEWDEETSQTRLIGFLYAFGSAFSLVIMIVLYRLTRNATTKFLGFNSGLVRTIMALFMMMATGRFDEVLDGRYTGTLVMMSKLSFCAIFFLNKALHKESGAFVTTFKFSVDIIMSVILQIAFLDLYPDVWSMAGILLVALSFMLPTCGNTIKPAWTRRRRQQSIQKRRQSLKVAEEQAVANMAATEAPASAVGASCTSTAASTDTVVQMRTNGGAAPVQISQN</sequence>
<feature type="transmembrane region" description="Helical" evidence="6">
    <location>
        <begin position="715"/>
        <end position="733"/>
    </location>
</feature>
<keyword evidence="2 6" id="KW-0812">Transmembrane</keyword>
<keyword evidence="3 6" id="KW-1133">Transmembrane helix</keyword>
<dbReference type="PANTHER" id="PTHR22911:SF6">
    <property type="entry name" value="SOLUTE CARRIER FAMILY 35 MEMBER G1"/>
    <property type="match status" value="1"/>
</dbReference>
<dbReference type="SUPFAM" id="SSF103481">
    <property type="entry name" value="Multidrug resistance efflux transporter EmrE"/>
    <property type="match status" value="1"/>
</dbReference>
<feature type="transmembrane region" description="Helical" evidence="6">
    <location>
        <begin position="585"/>
        <end position="612"/>
    </location>
</feature>
<evidence type="ECO:0000259" key="7">
    <source>
        <dbReference type="Pfam" id="PF00892"/>
    </source>
</evidence>
<evidence type="ECO:0000256" key="1">
    <source>
        <dbReference type="ARBA" id="ARBA00004141"/>
    </source>
</evidence>
<gene>
    <name evidence="8" type="ORF">HPB51_028234</name>
</gene>
<name>A0A9J6CY21_RHIMP</name>
<feature type="compositionally biased region" description="Polar residues" evidence="5">
    <location>
        <begin position="37"/>
        <end position="67"/>
    </location>
</feature>
<feature type="transmembrane region" description="Helical" evidence="6">
    <location>
        <begin position="745"/>
        <end position="765"/>
    </location>
</feature>
<evidence type="ECO:0000256" key="6">
    <source>
        <dbReference type="SAM" id="Phobius"/>
    </source>
</evidence>
<feature type="region of interest" description="Disordered" evidence="5">
    <location>
        <begin position="379"/>
        <end position="417"/>
    </location>
</feature>
<feature type="transmembrane region" description="Helical" evidence="6">
    <location>
        <begin position="685"/>
        <end position="703"/>
    </location>
</feature>
<comment type="caution">
    <text evidence="8">The sequence shown here is derived from an EMBL/GenBank/DDBJ whole genome shotgun (WGS) entry which is preliminary data.</text>
</comment>
<evidence type="ECO:0000256" key="4">
    <source>
        <dbReference type="ARBA" id="ARBA00023136"/>
    </source>
</evidence>
<dbReference type="InterPro" id="IPR037185">
    <property type="entry name" value="EmrE-like"/>
</dbReference>
<dbReference type="GO" id="GO:0016020">
    <property type="term" value="C:membrane"/>
    <property type="evidence" value="ECO:0007669"/>
    <property type="project" value="UniProtKB-SubCell"/>
</dbReference>
<comment type="subcellular location">
    <subcellularLocation>
        <location evidence="1">Membrane</location>
        <topology evidence="1">Multi-pass membrane protein</topology>
    </subcellularLocation>
</comment>
<reference evidence="8" key="1">
    <citation type="journal article" date="2020" name="Cell">
        <title>Large-Scale Comparative Analyses of Tick Genomes Elucidate Their Genetic Diversity and Vector Capacities.</title>
        <authorList>
            <consortium name="Tick Genome and Microbiome Consortium (TIGMIC)"/>
            <person name="Jia N."/>
            <person name="Wang J."/>
            <person name="Shi W."/>
            <person name="Du L."/>
            <person name="Sun Y."/>
            <person name="Zhan W."/>
            <person name="Jiang J.F."/>
            <person name="Wang Q."/>
            <person name="Zhang B."/>
            <person name="Ji P."/>
            <person name="Bell-Sakyi L."/>
            <person name="Cui X.M."/>
            <person name="Yuan T.T."/>
            <person name="Jiang B.G."/>
            <person name="Yang W.F."/>
            <person name="Lam T.T."/>
            <person name="Chang Q.C."/>
            <person name="Ding S.J."/>
            <person name="Wang X.J."/>
            <person name="Zhu J.G."/>
            <person name="Ruan X.D."/>
            <person name="Zhao L."/>
            <person name="Wei J.T."/>
            <person name="Ye R.Z."/>
            <person name="Que T.C."/>
            <person name="Du C.H."/>
            <person name="Zhou Y.H."/>
            <person name="Cheng J.X."/>
            <person name="Dai P.F."/>
            <person name="Guo W.B."/>
            <person name="Han X.H."/>
            <person name="Huang E.J."/>
            <person name="Li L.F."/>
            <person name="Wei W."/>
            <person name="Gao Y.C."/>
            <person name="Liu J.Z."/>
            <person name="Shao H.Z."/>
            <person name="Wang X."/>
            <person name="Wang C.C."/>
            <person name="Yang T.C."/>
            <person name="Huo Q.B."/>
            <person name="Li W."/>
            <person name="Chen H.Y."/>
            <person name="Chen S.E."/>
            <person name="Zhou L.G."/>
            <person name="Ni X.B."/>
            <person name="Tian J.H."/>
            <person name="Sheng Y."/>
            <person name="Liu T."/>
            <person name="Pan Y.S."/>
            <person name="Xia L.Y."/>
            <person name="Li J."/>
            <person name="Zhao F."/>
            <person name="Cao W.C."/>
        </authorList>
    </citation>
    <scope>NUCLEOTIDE SEQUENCE</scope>
    <source>
        <strain evidence="8">Rmic-2018</strain>
    </source>
</reference>
<evidence type="ECO:0000256" key="3">
    <source>
        <dbReference type="ARBA" id="ARBA00022989"/>
    </source>
</evidence>
<feature type="domain" description="EamA" evidence="7">
    <location>
        <begin position="506"/>
        <end position="636"/>
    </location>
</feature>
<feature type="compositionally biased region" description="Polar residues" evidence="5">
    <location>
        <begin position="260"/>
        <end position="276"/>
    </location>
</feature>
<feature type="compositionally biased region" description="Polar residues" evidence="5">
    <location>
        <begin position="379"/>
        <end position="388"/>
    </location>
</feature>
<organism evidence="8 9">
    <name type="scientific">Rhipicephalus microplus</name>
    <name type="common">Cattle tick</name>
    <name type="synonym">Boophilus microplus</name>
    <dbReference type="NCBI Taxonomy" id="6941"/>
    <lineage>
        <taxon>Eukaryota</taxon>
        <taxon>Metazoa</taxon>
        <taxon>Ecdysozoa</taxon>
        <taxon>Arthropoda</taxon>
        <taxon>Chelicerata</taxon>
        <taxon>Arachnida</taxon>
        <taxon>Acari</taxon>
        <taxon>Parasitiformes</taxon>
        <taxon>Ixodida</taxon>
        <taxon>Ixodoidea</taxon>
        <taxon>Ixodidae</taxon>
        <taxon>Rhipicephalinae</taxon>
        <taxon>Rhipicephalus</taxon>
        <taxon>Boophilus</taxon>
    </lineage>
</organism>
<dbReference type="PANTHER" id="PTHR22911">
    <property type="entry name" value="ACYL-MALONYL CONDENSING ENZYME-RELATED"/>
    <property type="match status" value="1"/>
</dbReference>